<dbReference type="SUPFAM" id="SSF53187">
    <property type="entry name" value="Zn-dependent exopeptidases"/>
    <property type="match status" value="1"/>
</dbReference>
<dbReference type="PANTHER" id="PTHR11014">
    <property type="entry name" value="PEPTIDASE M20 FAMILY MEMBER"/>
    <property type="match status" value="1"/>
</dbReference>
<dbReference type="InterPro" id="IPR002933">
    <property type="entry name" value="Peptidase_M20"/>
</dbReference>
<keyword evidence="2" id="KW-0464">Manganese</keyword>
<dbReference type="STRING" id="571933.SAMN05216362_1206"/>
<evidence type="ECO:0000259" key="3">
    <source>
        <dbReference type="Pfam" id="PF07687"/>
    </source>
</evidence>
<comment type="cofactor">
    <cofactor evidence="2">
        <name>Mn(2+)</name>
        <dbReference type="ChEBI" id="CHEBI:29035"/>
    </cofactor>
    <text evidence="2">The Mn(2+) ion enhances activity.</text>
</comment>
<dbReference type="Gene3D" id="3.40.630.10">
    <property type="entry name" value="Zn peptidases"/>
    <property type="match status" value="1"/>
</dbReference>
<accession>A0A1H9HM99</accession>
<dbReference type="GO" id="GO:0019877">
    <property type="term" value="P:diaminopimelate biosynthetic process"/>
    <property type="evidence" value="ECO:0007669"/>
    <property type="project" value="UniProtKB-ARBA"/>
</dbReference>
<dbReference type="PANTHER" id="PTHR11014:SF63">
    <property type="entry name" value="METALLOPEPTIDASE, PUTATIVE (AFU_ORTHOLOGUE AFUA_6G09600)-RELATED"/>
    <property type="match status" value="1"/>
</dbReference>
<reference evidence="4 5" key="1">
    <citation type="submission" date="2016-10" db="EMBL/GenBank/DDBJ databases">
        <authorList>
            <person name="de Groot N.N."/>
        </authorList>
    </citation>
    <scope>NUCLEOTIDE SEQUENCE [LARGE SCALE GENOMIC DNA]</scope>
    <source>
        <strain evidence="4 5">DSM 21633</strain>
    </source>
</reference>
<keyword evidence="1 4" id="KW-0378">Hydrolase</keyword>
<dbReference type="Pfam" id="PF01546">
    <property type="entry name" value="Peptidase_M20"/>
    <property type="match status" value="1"/>
</dbReference>
<dbReference type="Gene3D" id="3.30.70.360">
    <property type="match status" value="1"/>
</dbReference>
<dbReference type="OrthoDB" id="9776731at2"/>
<dbReference type="SUPFAM" id="SSF55031">
    <property type="entry name" value="Bacterial exopeptidase dimerisation domain"/>
    <property type="match status" value="1"/>
</dbReference>
<feature type="binding site" evidence="2">
    <location>
        <position position="134"/>
    </location>
    <ligand>
        <name>Mn(2+)</name>
        <dbReference type="ChEBI" id="CHEBI:29035"/>
        <label>2</label>
    </ligand>
</feature>
<feature type="binding site" evidence="2">
    <location>
        <position position="98"/>
    </location>
    <ligand>
        <name>Mn(2+)</name>
        <dbReference type="ChEBI" id="CHEBI:29035"/>
        <label>2</label>
    </ligand>
</feature>
<evidence type="ECO:0000313" key="4">
    <source>
        <dbReference type="EMBL" id="SEQ63453.1"/>
    </source>
</evidence>
<dbReference type="FunFam" id="3.30.70.360:FF:000001">
    <property type="entry name" value="N-acetyldiaminopimelate deacetylase"/>
    <property type="match status" value="1"/>
</dbReference>
<dbReference type="NCBIfam" id="TIGR01891">
    <property type="entry name" value="amidohydrolases"/>
    <property type="match status" value="1"/>
</dbReference>
<sequence length="392" mass="43184">MSDVEKIVEEVIQFRRDLHRNPELSGEEYRTSQKIQEKLDEYGIQYKAGFAKTGVLGVIKGSKPGKTVALRADIDALPIMEKTDEPFKSEVDGKMHACGHDAHTAMLLGVARHLQNRLDEIEGTVLLIFQPAEEDSPKGGSQTMMDEGVFDEYTPDVLVAQHVWPSLPVGQFGVLPGPMMGNSDRFKITIKGSGGHASMPHDTIDAIVVANQVITALQTIVSRNANPFDPAVITVGKIEGGYRYNVVADEVTLEGTIRTQSHDMKDKVKRRFFEVVNGVSESMNAEAEIDYFDGYPATVNSERWAERVKQTVINMHGEEAAPSVTPSLGGEDFGRFLLKYPGVYYWLGTSIGEGQKPLHDPNFKLNEDAIPYGVTTMAQVAIDTLKDLKGDD</sequence>
<evidence type="ECO:0000256" key="1">
    <source>
        <dbReference type="ARBA" id="ARBA00022801"/>
    </source>
</evidence>
<feature type="binding site" evidence="2">
    <location>
        <position position="100"/>
    </location>
    <ligand>
        <name>Mn(2+)</name>
        <dbReference type="ChEBI" id="CHEBI:29035"/>
        <label>2</label>
    </ligand>
</feature>
<feature type="binding site" evidence="2">
    <location>
        <position position="359"/>
    </location>
    <ligand>
        <name>Mn(2+)</name>
        <dbReference type="ChEBI" id="CHEBI:29035"/>
        <label>2</label>
    </ligand>
</feature>
<feature type="binding site" evidence="2">
    <location>
        <position position="162"/>
    </location>
    <ligand>
        <name>Mn(2+)</name>
        <dbReference type="ChEBI" id="CHEBI:29035"/>
        <label>2</label>
    </ligand>
</feature>
<gene>
    <name evidence="4" type="ORF">SAMN05216362_1206</name>
</gene>
<dbReference type="GO" id="GO:0046872">
    <property type="term" value="F:metal ion binding"/>
    <property type="evidence" value="ECO:0007669"/>
    <property type="project" value="UniProtKB-KW"/>
</dbReference>
<keyword evidence="2" id="KW-0479">Metal-binding</keyword>
<dbReference type="GO" id="GO:0050118">
    <property type="term" value="F:N-acetyldiaminopimelate deacetylase activity"/>
    <property type="evidence" value="ECO:0007669"/>
    <property type="project" value="UniProtKB-ARBA"/>
</dbReference>
<evidence type="ECO:0000313" key="5">
    <source>
        <dbReference type="Proteomes" id="UP000199427"/>
    </source>
</evidence>
<dbReference type="InterPro" id="IPR036264">
    <property type="entry name" value="Bact_exopeptidase_dim_dom"/>
</dbReference>
<dbReference type="InterPro" id="IPR011650">
    <property type="entry name" value="Peptidase_M20_dimer"/>
</dbReference>
<protein>
    <submittedName>
        <fullName evidence="4">Amidohydrolase</fullName>
    </submittedName>
</protein>
<organism evidence="4 5">
    <name type="scientific">Piscibacillus halophilus</name>
    <dbReference type="NCBI Taxonomy" id="571933"/>
    <lineage>
        <taxon>Bacteria</taxon>
        <taxon>Bacillati</taxon>
        <taxon>Bacillota</taxon>
        <taxon>Bacilli</taxon>
        <taxon>Bacillales</taxon>
        <taxon>Bacillaceae</taxon>
        <taxon>Piscibacillus</taxon>
    </lineage>
</organism>
<dbReference type="RefSeq" id="WP_091773829.1">
    <property type="nucleotide sequence ID" value="NZ_FOES01000020.1"/>
</dbReference>
<dbReference type="CDD" id="cd03886">
    <property type="entry name" value="M20_Acy1"/>
    <property type="match status" value="1"/>
</dbReference>
<proteinExistence type="predicted"/>
<dbReference type="Pfam" id="PF07687">
    <property type="entry name" value="M20_dimer"/>
    <property type="match status" value="1"/>
</dbReference>
<dbReference type="AlphaFoldDB" id="A0A1H9HM99"/>
<dbReference type="EMBL" id="FOES01000020">
    <property type="protein sequence ID" value="SEQ63453.1"/>
    <property type="molecule type" value="Genomic_DNA"/>
</dbReference>
<name>A0A1H9HM99_9BACI</name>
<dbReference type="InterPro" id="IPR017439">
    <property type="entry name" value="Amidohydrolase"/>
</dbReference>
<evidence type="ECO:0000256" key="2">
    <source>
        <dbReference type="PIRSR" id="PIRSR005962-1"/>
    </source>
</evidence>
<keyword evidence="5" id="KW-1185">Reference proteome</keyword>
<dbReference type="Proteomes" id="UP000199427">
    <property type="component" value="Unassembled WGS sequence"/>
</dbReference>
<feature type="domain" description="Peptidase M20 dimerisation" evidence="3">
    <location>
        <begin position="183"/>
        <end position="278"/>
    </location>
</feature>
<dbReference type="PIRSF" id="PIRSF005962">
    <property type="entry name" value="Pept_M20D_amidohydro"/>
    <property type="match status" value="1"/>
</dbReference>